<keyword evidence="2" id="KW-0812">Transmembrane</keyword>
<evidence type="ECO:0008006" key="5">
    <source>
        <dbReference type="Google" id="ProtNLM"/>
    </source>
</evidence>
<sequence>MIRNGKYFVAPQETDEDFKRLFARLASAGAGRPVDLHGFPDGPWTPETLANAISSIEANRNGIELRTVQVWFQDNDNGISSDNIRWLARIFGCGDPEAVSEWQTALSAARSRLDAKRREKRGAKDAPTTSATELDQSSPAGEIRPEGIPSAVPKPKMAARQTPRSGLARATEAVFSGSPLNLPASVFAGAVALQFTSYFLGIHEVTFEAPDGLTKQVGFLWAPNWTFLFLAFMPLFFAATAELLLFWKETGRPKIANEVSLAESHRDWSRNLDASSYTFWAVFLICVLFAGVFQWISVRLLPLLRGGGDFAIDWGSLAIISPEIITVPETMAFTGFAYLYMCISFYLFFAALILLYCVAQDFGNIQKTNPGNGDAANNEVISVVGARVIGAIFRCAVLAIFVAVCMKLQSAYLTSSGTNIARWLMNDMWAVFSSGDRPQSLGEYSAPNHFTSLLIVLSSIFVFLHGASRVAGGGRVNSRLGMMVATVGLLSTAYLLIGAFAGFSVLLFAAVLLATFALYDPDFGFGSASEERRD</sequence>
<keyword evidence="2" id="KW-0472">Membrane</keyword>
<name>A0A3A8AT36_9RHOB</name>
<dbReference type="NCBIfam" id="NF047336">
    <property type="entry name" value="conj_memb_RcgA"/>
    <property type="match status" value="1"/>
</dbReference>
<protein>
    <recommendedName>
        <fullName evidence="5">Transmembrane protein</fullName>
    </recommendedName>
</protein>
<accession>A0A3A8AT36</accession>
<keyword evidence="4" id="KW-1185">Reference proteome</keyword>
<feature type="transmembrane region" description="Helical" evidence="2">
    <location>
        <begin position="225"/>
        <end position="247"/>
    </location>
</feature>
<feature type="transmembrane region" description="Helical" evidence="2">
    <location>
        <begin position="337"/>
        <end position="359"/>
    </location>
</feature>
<dbReference type="InterPro" id="IPR058114">
    <property type="entry name" value="RcgA-like"/>
</dbReference>
<keyword evidence="2" id="KW-1133">Transmembrane helix</keyword>
<dbReference type="EMBL" id="RAPE01000007">
    <property type="protein sequence ID" value="RKF12558.1"/>
    <property type="molecule type" value="Genomic_DNA"/>
</dbReference>
<proteinExistence type="predicted"/>
<evidence type="ECO:0000313" key="4">
    <source>
        <dbReference type="Proteomes" id="UP000281128"/>
    </source>
</evidence>
<feature type="transmembrane region" description="Helical" evidence="2">
    <location>
        <begin position="450"/>
        <end position="472"/>
    </location>
</feature>
<organism evidence="3 4">
    <name type="scientific">Roseovarius spongiae</name>
    <dbReference type="NCBI Taxonomy" id="2320272"/>
    <lineage>
        <taxon>Bacteria</taxon>
        <taxon>Pseudomonadati</taxon>
        <taxon>Pseudomonadota</taxon>
        <taxon>Alphaproteobacteria</taxon>
        <taxon>Rhodobacterales</taxon>
        <taxon>Roseobacteraceae</taxon>
        <taxon>Roseovarius</taxon>
    </lineage>
</organism>
<feature type="transmembrane region" description="Helical" evidence="2">
    <location>
        <begin position="493"/>
        <end position="519"/>
    </location>
</feature>
<comment type="caution">
    <text evidence="3">The sequence shown here is derived from an EMBL/GenBank/DDBJ whole genome shotgun (WGS) entry which is preliminary data.</text>
</comment>
<feature type="transmembrane region" description="Helical" evidence="2">
    <location>
        <begin position="277"/>
        <end position="296"/>
    </location>
</feature>
<feature type="compositionally biased region" description="Polar residues" evidence="1">
    <location>
        <begin position="127"/>
        <end position="139"/>
    </location>
</feature>
<gene>
    <name evidence="3" type="ORF">D6850_17720</name>
</gene>
<dbReference type="OrthoDB" id="7756347at2"/>
<evidence type="ECO:0000256" key="1">
    <source>
        <dbReference type="SAM" id="MobiDB-lite"/>
    </source>
</evidence>
<feature type="region of interest" description="Disordered" evidence="1">
    <location>
        <begin position="110"/>
        <end position="163"/>
    </location>
</feature>
<feature type="transmembrane region" description="Helical" evidence="2">
    <location>
        <begin position="380"/>
        <end position="404"/>
    </location>
</feature>
<reference evidence="3 4" key="1">
    <citation type="submission" date="2018-09" db="EMBL/GenBank/DDBJ databases">
        <title>Roseovarius spongiae sp. nov., isolated from a marine sponge.</title>
        <authorList>
            <person name="Zhuang L."/>
            <person name="Luo L."/>
        </authorList>
    </citation>
    <scope>NUCLEOTIDE SEQUENCE [LARGE SCALE GENOMIC DNA]</scope>
    <source>
        <strain evidence="3 4">HN-E21</strain>
    </source>
</reference>
<evidence type="ECO:0000313" key="3">
    <source>
        <dbReference type="EMBL" id="RKF12558.1"/>
    </source>
</evidence>
<dbReference type="AlphaFoldDB" id="A0A3A8AT36"/>
<evidence type="ECO:0000256" key="2">
    <source>
        <dbReference type="SAM" id="Phobius"/>
    </source>
</evidence>
<dbReference type="Proteomes" id="UP000281128">
    <property type="component" value="Unassembled WGS sequence"/>
</dbReference>